<feature type="chain" id="PRO_5018570728" evidence="1">
    <location>
        <begin position="22"/>
        <end position="349"/>
    </location>
</feature>
<accession>A0A3S0I8N6</accession>
<dbReference type="RefSeq" id="WP_126352010.1">
    <property type="nucleotide sequence ID" value="NZ_CP086380.1"/>
</dbReference>
<proteinExistence type="predicted"/>
<evidence type="ECO:0000313" key="2">
    <source>
        <dbReference type="EMBL" id="RTR27265.1"/>
    </source>
</evidence>
<protein>
    <submittedName>
        <fullName evidence="2">Uncharacterized protein</fullName>
    </submittedName>
</protein>
<dbReference type="Proteomes" id="UP000277766">
    <property type="component" value="Unassembled WGS sequence"/>
</dbReference>
<dbReference type="AlphaFoldDB" id="A0A3S0I8N6"/>
<gene>
    <name evidence="2" type="ORF">EJ104_06820</name>
</gene>
<reference evidence="2 3" key="1">
    <citation type="submission" date="2018-12" db="EMBL/GenBank/DDBJ databases">
        <title>Deinococcus radiophilus ATCC 27603 genome sequencing and assembly.</title>
        <authorList>
            <person name="Maclea K.S."/>
            <person name="Maynard C.R."/>
        </authorList>
    </citation>
    <scope>NUCLEOTIDE SEQUENCE [LARGE SCALE GENOMIC DNA]</scope>
    <source>
        <strain evidence="2 3">ATCC 27603</strain>
    </source>
</reference>
<keyword evidence="1" id="KW-0732">Signal</keyword>
<organism evidence="2 3">
    <name type="scientific">Deinococcus radiophilus</name>
    <dbReference type="NCBI Taxonomy" id="32062"/>
    <lineage>
        <taxon>Bacteria</taxon>
        <taxon>Thermotogati</taxon>
        <taxon>Deinococcota</taxon>
        <taxon>Deinococci</taxon>
        <taxon>Deinococcales</taxon>
        <taxon>Deinococcaceae</taxon>
        <taxon>Deinococcus</taxon>
    </lineage>
</organism>
<name>A0A3S0I8N6_9DEIO</name>
<feature type="signal peptide" evidence="1">
    <location>
        <begin position="1"/>
        <end position="21"/>
    </location>
</feature>
<evidence type="ECO:0000256" key="1">
    <source>
        <dbReference type="SAM" id="SignalP"/>
    </source>
</evidence>
<dbReference type="OrthoDB" id="71013at2"/>
<sequence>MNKLIIGGLLTAALLGSGATAQTAPASPTPPAVRAPATPAPLLLTAPTGTSVTLQENSTLEVELEDIQATGAAADILRPKDIRELRSLFGEMSGMDIPGSQMLYRVGQVFPDGSRELIITATTEVPSEDGEGSEDLTFSMIQTVEKSGKITALRLESADPVVQAMFSDLPEDVLSSMTPANGLNVYGFPLVKGHSVTKTETVDMQALLGGMLGGLLSAAEDLPADEQAAVAEVFSSMKLEPMVITTTTTYQGVNRAGNHLFSQKTNTQPWSMKFSGELPEGAGDFGFEITLQDISGSAGELVYRPDGLPVQINQAQELRAMMTFNITGEEAGSVSMAMRMKIASKLQAE</sequence>
<evidence type="ECO:0000313" key="3">
    <source>
        <dbReference type="Proteomes" id="UP000277766"/>
    </source>
</evidence>
<dbReference type="EMBL" id="RXPE01000011">
    <property type="protein sequence ID" value="RTR27265.1"/>
    <property type="molecule type" value="Genomic_DNA"/>
</dbReference>
<keyword evidence="3" id="KW-1185">Reference proteome</keyword>
<comment type="caution">
    <text evidence="2">The sequence shown here is derived from an EMBL/GenBank/DDBJ whole genome shotgun (WGS) entry which is preliminary data.</text>
</comment>